<keyword evidence="6" id="KW-0460">Magnesium</keyword>
<dbReference type="SUPFAM" id="SSF88723">
    <property type="entry name" value="PIN domain-like"/>
    <property type="match status" value="1"/>
</dbReference>
<dbReference type="PRINTS" id="PR00853">
    <property type="entry name" value="XPGRADSUPER"/>
</dbReference>
<dbReference type="InterPro" id="IPR029060">
    <property type="entry name" value="PIN-like_dom_sf"/>
</dbReference>
<dbReference type="InterPro" id="IPR006085">
    <property type="entry name" value="XPG_DNA_repair_N"/>
</dbReference>
<dbReference type="Proteomes" id="UP000726737">
    <property type="component" value="Unassembled WGS sequence"/>
</dbReference>
<dbReference type="SMART" id="SM00484">
    <property type="entry name" value="XPGI"/>
    <property type="match status" value="1"/>
</dbReference>
<dbReference type="SMART" id="SM00485">
    <property type="entry name" value="XPGN"/>
    <property type="match status" value="1"/>
</dbReference>
<evidence type="ECO:0000256" key="7">
    <source>
        <dbReference type="SAM" id="Coils"/>
    </source>
</evidence>
<keyword evidence="2" id="KW-0540">Nuclease</keyword>
<keyword evidence="4" id="KW-0255">Endonuclease</keyword>
<accession>A0A9P6U8P9</accession>
<dbReference type="GO" id="GO:0005634">
    <property type="term" value="C:nucleus"/>
    <property type="evidence" value="ECO:0007669"/>
    <property type="project" value="TreeGrafter"/>
</dbReference>
<comment type="cofactor">
    <cofactor evidence="1">
        <name>Mg(2+)</name>
        <dbReference type="ChEBI" id="CHEBI:18420"/>
    </cofactor>
</comment>
<dbReference type="GO" id="GO:0006281">
    <property type="term" value="P:DNA repair"/>
    <property type="evidence" value="ECO:0007669"/>
    <property type="project" value="UniProtKB-ARBA"/>
</dbReference>
<dbReference type="SMART" id="SM00279">
    <property type="entry name" value="HhH2"/>
    <property type="match status" value="1"/>
</dbReference>
<keyword evidence="5" id="KW-0378">Hydrolase</keyword>
<evidence type="ECO:0000313" key="12">
    <source>
        <dbReference type="Proteomes" id="UP000726737"/>
    </source>
</evidence>
<evidence type="ECO:0000256" key="6">
    <source>
        <dbReference type="ARBA" id="ARBA00022842"/>
    </source>
</evidence>
<keyword evidence="7" id="KW-0175">Coiled coil</keyword>
<dbReference type="Gene3D" id="3.40.50.1010">
    <property type="entry name" value="5'-nuclease"/>
    <property type="match status" value="2"/>
</dbReference>
<dbReference type="InterPro" id="IPR036279">
    <property type="entry name" value="5-3_exonuclease_C_sf"/>
</dbReference>
<evidence type="ECO:0000256" key="8">
    <source>
        <dbReference type="SAM" id="MobiDB-lite"/>
    </source>
</evidence>
<evidence type="ECO:0000256" key="1">
    <source>
        <dbReference type="ARBA" id="ARBA00001946"/>
    </source>
</evidence>
<evidence type="ECO:0000313" key="11">
    <source>
        <dbReference type="EMBL" id="KAG0264407.1"/>
    </source>
</evidence>
<dbReference type="InterPro" id="IPR006084">
    <property type="entry name" value="XPG/Rad2"/>
</dbReference>
<dbReference type="GO" id="GO:0017108">
    <property type="term" value="F:5'-flap endonuclease activity"/>
    <property type="evidence" value="ECO:0007669"/>
    <property type="project" value="TreeGrafter"/>
</dbReference>
<dbReference type="GO" id="GO:0003677">
    <property type="term" value="F:DNA binding"/>
    <property type="evidence" value="ECO:0007669"/>
    <property type="project" value="InterPro"/>
</dbReference>
<dbReference type="SUPFAM" id="SSF47807">
    <property type="entry name" value="5' to 3' exonuclease, C-terminal subdomain"/>
    <property type="match status" value="1"/>
</dbReference>
<feature type="coiled-coil region" evidence="7">
    <location>
        <begin position="336"/>
        <end position="363"/>
    </location>
</feature>
<keyword evidence="12" id="KW-1185">Reference proteome</keyword>
<dbReference type="OrthoDB" id="31113at2759"/>
<comment type="caution">
    <text evidence="11">The sequence shown here is derived from an EMBL/GenBank/DDBJ whole genome shotgun (WGS) entry which is preliminary data.</text>
</comment>
<dbReference type="InterPro" id="IPR006086">
    <property type="entry name" value="XPG-I_dom"/>
</dbReference>
<dbReference type="Gene3D" id="1.10.150.20">
    <property type="entry name" value="5' to 3' exonuclease, C-terminal subdomain"/>
    <property type="match status" value="1"/>
</dbReference>
<dbReference type="PANTHER" id="PTHR11081:SF9">
    <property type="entry name" value="FLAP ENDONUCLEASE 1"/>
    <property type="match status" value="1"/>
</dbReference>
<dbReference type="AlphaFoldDB" id="A0A9P6U8P9"/>
<evidence type="ECO:0000256" key="3">
    <source>
        <dbReference type="ARBA" id="ARBA00022723"/>
    </source>
</evidence>
<sequence length="776" mass="86264">MGVKGLTRLLQKLAPQAVNLHQISHYKGKTLAVDVSCFLHRFIYGADPHPARVQRGVYRLCAYLHFHEITPIFVFDGPGRIIEKEREILRRKAMKEKAKKAFHLEKVRKARLRDLKGSTELLQTVSPERASMILYDIRSQDHDALSLKPSKLPEAAESGPISVHDELLTIIGLDLLEDMDIHHQNENIGDDTFWTAPSIPEDMHQQLEDHLEFTRGFYREASFLTEPTDFDVVGNDTDTFEYDLDTLDRMELDIETVANLDLIQDLSDKRDDDTNGHLPLALRTGTSIRVPILVQPELMEVDALSDTEYDAKIREKVHAALVKFVQSVEGNIEVGIAALAENATQKQKALSTLEEKLVQEIKETYRTKGSHNDQELLTLSMRIDASGPIEQVSQPLVVQPSDDDQYPPTSPPSIAELPTNSEEQATISEEQATISEEQATISEEQATISIQPLLPILQTEGDDTETIFVDDDIAGKVDGIQMGEKPFEDDVIVTTVEAEQDEPGTDAAIDTEEDGDLKSMIHGVLTAHQSIFHTLERRTMRVTRELALSCQSLLKAMGQPVIEARDAEAEAVCARLTTLGITYASVSEDTDTAVFGNGLVLRQVGASSGKDIIEINPLVAHSALGMNRDAFRDMSILCGTDFSGTIEGIGPHRAVKLIQYYGSIEAIMANTDNKPRDDFLYDRARRVFDRTPVVPLDRSAYQSKPEVQPLLQELMQKYEIDPEEVTNDIRNESGFGDIQNGFGGEGTTTSMGEDPFKASVISIPDLDGESLYDNKV</sequence>
<dbReference type="GO" id="GO:0008409">
    <property type="term" value="F:5'-3' exonuclease activity"/>
    <property type="evidence" value="ECO:0007669"/>
    <property type="project" value="TreeGrafter"/>
</dbReference>
<organism evidence="11 12">
    <name type="scientific">Mortierella polycephala</name>
    <dbReference type="NCBI Taxonomy" id="41804"/>
    <lineage>
        <taxon>Eukaryota</taxon>
        <taxon>Fungi</taxon>
        <taxon>Fungi incertae sedis</taxon>
        <taxon>Mucoromycota</taxon>
        <taxon>Mortierellomycotina</taxon>
        <taxon>Mortierellomycetes</taxon>
        <taxon>Mortierellales</taxon>
        <taxon>Mortierellaceae</taxon>
        <taxon>Mortierella</taxon>
    </lineage>
</organism>
<dbReference type="GO" id="GO:0046872">
    <property type="term" value="F:metal ion binding"/>
    <property type="evidence" value="ECO:0007669"/>
    <property type="project" value="UniProtKB-KW"/>
</dbReference>
<name>A0A9P6U8P9_9FUNG</name>
<evidence type="ECO:0000259" key="10">
    <source>
        <dbReference type="SMART" id="SM00485"/>
    </source>
</evidence>
<dbReference type="InterPro" id="IPR008918">
    <property type="entry name" value="HhH2"/>
</dbReference>
<feature type="domain" description="XPG-I" evidence="9">
    <location>
        <begin position="555"/>
        <end position="626"/>
    </location>
</feature>
<dbReference type="Pfam" id="PF00752">
    <property type="entry name" value="XPG_N"/>
    <property type="match status" value="1"/>
</dbReference>
<gene>
    <name evidence="11" type="primary">FEN1_1</name>
    <name evidence="11" type="ORF">BG011_006883</name>
</gene>
<feature type="domain" description="XPG N-terminal" evidence="10">
    <location>
        <begin position="1"/>
        <end position="98"/>
    </location>
</feature>
<evidence type="ECO:0000256" key="5">
    <source>
        <dbReference type="ARBA" id="ARBA00022801"/>
    </source>
</evidence>
<proteinExistence type="predicted"/>
<evidence type="ECO:0000256" key="4">
    <source>
        <dbReference type="ARBA" id="ARBA00022759"/>
    </source>
</evidence>
<evidence type="ECO:0000256" key="2">
    <source>
        <dbReference type="ARBA" id="ARBA00022722"/>
    </source>
</evidence>
<evidence type="ECO:0000259" key="9">
    <source>
        <dbReference type="SMART" id="SM00484"/>
    </source>
</evidence>
<dbReference type="GO" id="GO:0005737">
    <property type="term" value="C:cytoplasm"/>
    <property type="evidence" value="ECO:0007669"/>
    <property type="project" value="TreeGrafter"/>
</dbReference>
<keyword evidence="3" id="KW-0479">Metal-binding</keyword>
<dbReference type="PANTHER" id="PTHR11081">
    <property type="entry name" value="FLAP ENDONUCLEASE FAMILY MEMBER"/>
    <property type="match status" value="1"/>
</dbReference>
<dbReference type="Pfam" id="PF00867">
    <property type="entry name" value="XPG_I"/>
    <property type="match status" value="1"/>
</dbReference>
<dbReference type="EMBL" id="JAAAJA010000051">
    <property type="protein sequence ID" value="KAG0264407.1"/>
    <property type="molecule type" value="Genomic_DNA"/>
</dbReference>
<feature type="region of interest" description="Disordered" evidence="8">
    <location>
        <begin position="399"/>
        <end position="424"/>
    </location>
</feature>
<protein>
    <submittedName>
        <fullName evidence="11">Elongation of fatty acids protein 2</fullName>
    </submittedName>
</protein>
<reference evidence="11" key="1">
    <citation type="journal article" date="2020" name="Fungal Divers.">
        <title>Resolving the Mortierellaceae phylogeny through synthesis of multi-gene phylogenetics and phylogenomics.</title>
        <authorList>
            <person name="Vandepol N."/>
            <person name="Liber J."/>
            <person name="Desiro A."/>
            <person name="Na H."/>
            <person name="Kennedy M."/>
            <person name="Barry K."/>
            <person name="Grigoriev I.V."/>
            <person name="Miller A.N."/>
            <person name="O'Donnell K."/>
            <person name="Stajich J.E."/>
            <person name="Bonito G."/>
        </authorList>
    </citation>
    <scope>NUCLEOTIDE SEQUENCE</scope>
    <source>
        <strain evidence="11">KOD948</strain>
    </source>
</reference>